<gene>
    <name evidence="3" type="ORF">EKJ_01120</name>
</gene>
<proteinExistence type="predicted"/>
<evidence type="ECO:0000313" key="4">
    <source>
        <dbReference type="Proteomes" id="UP000290057"/>
    </source>
</evidence>
<evidence type="ECO:0000256" key="2">
    <source>
        <dbReference type="SAM" id="SignalP"/>
    </source>
</evidence>
<dbReference type="Proteomes" id="UP000290057">
    <property type="component" value="Chromosome"/>
</dbReference>
<keyword evidence="2" id="KW-0732">Signal</keyword>
<evidence type="ECO:0000256" key="1">
    <source>
        <dbReference type="SAM" id="MobiDB-lite"/>
    </source>
</evidence>
<organism evidence="3 4">
    <name type="scientific">Qipengyuania flava</name>
    <dbReference type="NCBI Taxonomy" id="192812"/>
    <lineage>
        <taxon>Bacteria</taxon>
        <taxon>Pseudomonadati</taxon>
        <taxon>Pseudomonadota</taxon>
        <taxon>Alphaproteobacteria</taxon>
        <taxon>Sphingomonadales</taxon>
        <taxon>Erythrobacteraceae</taxon>
        <taxon>Qipengyuania</taxon>
    </lineage>
</organism>
<feature type="region of interest" description="Disordered" evidence="1">
    <location>
        <begin position="99"/>
        <end position="123"/>
    </location>
</feature>
<keyword evidence="4" id="KW-1185">Reference proteome</keyword>
<reference evidence="3 4" key="1">
    <citation type="submission" date="2019-01" db="EMBL/GenBank/DDBJ databases">
        <title>Complete genome sequence of Erythrobacter flavus KJ5.</title>
        <authorList>
            <person name="Kanesaki Y."/>
            <person name="Brotosudarmo T."/>
            <person name="Moriuchi R."/>
            <person name="Awai K."/>
        </authorList>
    </citation>
    <scope>NUCLEOTIDE SEQUENCE [LARGE SCALE GENOMIC DNA]</scope>
    <source>
        <strain evidence="3 4">KJ5</strain>
    </source>
</reference>
<feature type="chain" id="PRO_5018999024" evidence="2">
    <location>
        <begin position="29"/>
        <end position="123"/>
    </location>
</feature>
<dbReference type="AlphaFoldDB" id="A0A3T1CE62"/>
<accession>A0A3T1CE62</accession>
<name>A0A3T1CE62_9SPHN</name>
<feature type="compositionally biased region" description="Pro residues" evidence="1">
    <location>
        <begin position="105"/>
        <end position="123"/>
    </location>
</feature>
<protein>
    <submittedName>
        <fullName evidence="3">Uncharacterized protein</fullName>
    </submittedName>
</protein>
<evidence type="ECO:0000313" key="3">
    <source>
        <dbReference type="EMBL" id="BBI19265.1"/>
    </source>
</evidence>
<feature type="signal peptide" evidence="2">
    <location>
        <begin position="1"/>
        <end position="28"/>
    </location>
</feature>
<sequence>MRAMSAALHRWPLRVFAALLLAVLCAQALPHQPISLDRGRGPVFSAATAEVTLPPREGEAGLVCTVAAPCPDERPAATTQLALVAVAAVPGMGERWAAHRVRGPPLRPPPRSIAAPRGPPHLS</sequence>
<dbReference type="EMBL" id="AP019389">
    <property type="protein sequence ID" value="BBI19265.1"/>
    <property type="molecule type" value="Genomic_DNA"/>
</dbReference>